<reference evidence="1 2" key="1">
    <citation type="submission" date="2024-03" db="EMBL/GenBank/DDBJ databases">
        <title>Human intestinal bacterial collection.</title>
        <authorList>
            <person name="Pauvert C."/>
            <person name="Hitch T.C.A."/>
            <person name="Clavel T."/>
        </authorList>
    </citation>
    <scope>NUCLEOTIDE SEQUENCE [LARGE SCALE GENOMIC DNA]</scope>
    <source>
        <strain evidence="1 2">CLA-AP-H29</strain>
    </source>
</reference>
<dbReference type="RefSeq" id="WP_349231469.1">
    <property type="nucleotide sequence ID" value="NZ_JBBMFK010000008.1"/>
</dbReference>
<keyword evidence="2" id="KW-1185">Reference proteome</keyword>
<proteinExistence type="predicted"/>
<dbReference type="Proteomes" id="UP001464378">
    <property type="component" value="Unassembled WGS sequence"/>
</dbReference>
<evidence type="ECO:0000313" key="2">
    <source>
        <dbReference type="Proteomes" id="UP001464378"/>
    </source>
</evidence>
<dbReference type="InterPro" id="IPR032358">
    <property type="entry name" value="DUF4867"/>
</dbReference>
<gene>
    <name evidence="1" type="ORF">WMO64_06720</name>
</gene>
<protein>
    <submittedName>
        <fullName evidence="1">DUF4867 family protein</fullName>
    </submittedName>
</protein>
<evidence type="ECO:0000313" key="1">
    <source>
        <dbReference type="EMBL" id="MEQ2443159.1"/>
    </source>
</evidence>
<organism evidence="1 2">
    <name type="scientific">Pseudoflavonifractor intestinihominis</name>
    <dbReference type="NCBI Taxonomy" id="3133171"/>
    <lineage>
        <taxon>Bacteria</taxon>
        <taxon>Bacillati</taxon>
        <taxon>Bacillota</taxon>
        <taxon>Clostridia</taxon>
        <taxon>Eubacteriales</taxon>
        <taxon>Oscillospiraceae</taxon>
        <taxon>Pseudoflavonifractor</taxon>
    </lineage>
</organism>
<name>A0ABV1E8I2_9FIRM</name>
<dbReference type="EMBL" id="JBBMFK010000008">
    <property type="protein sequence ID" value="MEQ2443159.1"/>
    <property type="molecule type" value="Genomic_DNA"/>
</dbReference>
<accession>A0ABV1E8I2</accession>
<sequence length="210" mass="23338">MGRTFNREFASYGQVHPGYALEGLLRAMESIPMPEQGTDYRPSMPELEGADCFRALEDRAFGGMPIQVGMCWGHNTKLNCLEYHRSSEFNLGTVPFVLLLAHQWEVEDGVLDTDKVAAFYVPAGTLVEIYATSLHYAPCHVDATEGFRVAVVLPRGTNTEKPELTDLPGESRRLWARNKWLLAHPDSAEAKTGAQVGLRGWNTDIAETRA</sequence>
<comment type="caution">
    <text evidence="1">The sequence shown here is derived from an EMBL/GenBank/DDBJ whole genome shotgun (WGS) entry which is preliminary data.</text>
</comment>
<dbReference type="Pfam" id="PF16161">
    <property type="entry name" value="DUF4867"/>
    <property type="match status" value="1"/>
</dbReference>